<keyword evidence="2" id="KW-0964">Secreted</keyword>
<evidence type="ECO:0000256" key="4">
    <source>
        <dbReference type="ARBA" id="ARBA00022737"/>
    </source>
</evidence>
<dbReference type="InterPro" id="IPR000884">
    <property type="entry name" value="TSP1_rpt"/>
</dbReference>
<accession>A0AAV4JGY2</accession>
<keyword evidence="5" id="KW-1015">Disulfide bond</keyword>
<dbReference type="PROSITE" id="PS50092">
    <property type="entry name" value="TSP1"/>
    <property type="match status" value="2"/>
</dbReference>
<sequence length="831" mass="93789">MLTPLFNQLQIIAWILFLFSFAFDILCVQNESNYSRFVNSSAPQKRWPNKEIKEIPVLKKPRFKCDFTSQCWKLWVLEPACSDGYLKLQGPRPGYIRVSFRGSNSCPNNSLSFSLGWLWASASGNSREIRRCREMWTCLVPLKAILPSKLVRRWLDVVVSTNKNSTEDSIQVDFPFTISLRTNHSEKKNKAQIRRYKFAQKVIRWAEGFGHKDNVHHTKRGSEKLPLSDSSVSEPVKSKLFSTQEDVDVQLEFTPIRVSRFKKIIQRLSRPIYQKLSNNDRNIRTTFTLKHTLENFKKQNTTRKSQTHYNDLRNLTWEHNRDSKQVKLDKNHSSLPVLSSAQPVEKAKSLSVGNTLLKTLTLLLHRDKGKSNISNLTTHRIDYDEKQINFSTHNFKTGQISLSSQTERSFNQTPFSYTVVSNPDKTLIGDLVNLQEIQMPPEYLNDQKQAAMASSTDEKPALLNHSIASYPNLNPHHNYSSIESTREGHHSSSTLTHKAIPTRLQHSGKLSMGSGLRVKRSIRGVDDDEAADIAVLMNGESKEDRKKIATMIASDFESTAGLSNPVVTRKHWKGGSSSKISRAKDNAIREMDHLINVLEDEEVKVSSNLPVGDGDQEDLLVEIGSQAHLAKMRHQIKTKMRKLEHAKKALNKANLLSLSANVEDMGKIVPGEIIVEKNELKATVSDLESSLQRLRDRYSDLIKEKGNTPDEFRKLNGVVTIDPVWSLWSAWSSCSADCTKGGYSFRRRSCDTMPSVPCPGSNFDMKMCNQIACEGHWIAWGNWGPCSVTCGKGVRARSRVCVGGHQDSTASCPGRPAHSIVCDQLPCPTVS</sequence>
<evidence type="ECO:0000313" key="7">
    <source>
        <dbReference type="EMBL" id="GFS20651.1"/>
    </source>
</evidence>
<protein>
    <submittedName>
        <fullName evidence="7">Adhesion G protein-coupled receptor B2</fullName>
    </submittedName>
</protein>
<keyword evidence="8" id="KW-1185">Reference proteome</keyword>
<keyword evidence="7" id="KW-0675">Receptor</keyword>
<gene>
    <name evidence="7" type="ORF">ElyMa_003318500</name>
</gene>
<dbReference type="SUPFAM" id="SSF82895">
    <property type="entry name" value="TSP-1 type 1 repeat"/>
    <property type="match status" value="2"/>
</dbReference>
<organism evidence="7 8">
    <name type="scientific">Elysia marginata</name>
    <dbReference type="NCBI Taxonomy" id="1093978"/>
    <lineage>
        <taxon>Eukaryota</taxon>
        <taxon>Metazoa</taxon>
        <taxon>Spiralia</taxon>
        <taxon>Lophotrochozoa</taxon>
        <taxon>Mollusca</taxon>
        <taxon>Gastropoda</taxon>
        <taxon>Heterobranchia</taxon>
        <taxon>Euthyneura</taxon>
        <taxon>Panpulmonata</taxon>
        <taxon>Sacoglossa</taxon>
        <taxon>Placobranchoidea</taxon>
        <taxon>Plakobranchidae</taxon>
        <taxon>Elysia</taxon>
    </lineage>
</organism>
<dbReference type="PANTHER" id="PTHR22906:SF43">
    <property type="entry name" value="PROPERDIN"/>
    <property type="match status" value="1"/>
</dbReference>
<evidence type="ECO:0000256" key="2">
    <source>
        <dbReference type="ARBA" id="ARBA00022525"/>
    </source>
</evidence>
<reference evidence="7 8" key="1">
    <citation type="journal article" date="2021" name="Elife">
        <title>Chloroplast acquisition without the gene transfer in kleptoplastic sea slugs, Plakobranchus ocellatus.</title>
        <authorList>
            <person name="Maeda T."/>
            <person name="Takahashi S."/>
            <person name="Yoshida T."/>
            <person name="Shimamura S."/>
            <person name="Takaki Y."/>
            <person name="Nagai Y."/>
            <person name="Toyoda A."/>
            <person name="Suzuki Y."/>
            <person name="Arimoto A."/>
            <person name="Ishii H."/>
            <person name="Satoh N."/>
            <person name="Nishiyama T."/>
            <person name="Hasebe M."/>
            <person name="Maruyama T."/>
            <person name="Minagawa J."/>
            <person name="Obokata J."/>
            <person name="Shigenobu S."/>
        </authorList>
    </citation>
    <scope>NUCLEOTIDE SEQUENCE [LARGE SCALE GENOMIC DNA]</scope>
</reference>
<dbReference type="InterPro" id="IPR052065">
    <property type="entry name" value="Compl_asym_regulator"/>
</dbReference>
<evidence type="ECO:0000256" key="1">
    <source>
        <dbReference type="ARBA" id="ARBA00004613"/>
    </source>
</evidence>
<evidence type="ECO:0000313" key="8">
    <source>
        <dbReference type="Proteomes" id="UP000762676"/>
    </source>
</evidence>
<dbReference type="Gene3D" id="2.20.100.10">
    <property type="entry name" value="Thrombospondin type-1 (TSP1) repeat"/>
    <property type="match status" value="2"/>
</dbReference>
<name>A0AAV4JGY2_9GAST</name>
<keyword evidence="3" id="KW-0732">Signal</keyword>
<dbReference type="AlphaFoldDB" id="A0AAV4JGY2"/>
<evidence type="ECO:0000256" key="3">
    <source>
        <dbReference type="ARBA" id="ARBA00022729"/>
    </source>
</evidence>
<dbReference type="InterPro" id="IPR036383">
    <property type="entry name" value="TSP1_rpt_sf"/>
</dbReference>
<dbReference type="SMART" id="SM00209">
    <property type="entry name" value="TSP1"/>
    <property type="match status" value="2"/>
</dbReference>
<comment type="subcellular location">
    <subcellularLocation>
        <location evidence="1">Secreted</location>
    </subcellularLocation>
</comment>
<keyword evidence="6" id="KW-0175">Coiled coil</keyword>
<evidence type="ECO:0000256" key="5">
    <source>
        <dbReference type="ARBA" id="ARBA00023157"/>
    </source>
</evidence>
<evidence type="ECO:0000256" key="6">
    <source>
        <dbReference type="SAM" id="Coils"/>
    </source>
</evidence>
<dbReference type="Proteomes" id="UP000762676">
    <property type="component" value="Unassembled WGS sequence"/>
</dbReference>
<comment type="caution">
    <text evidence="7">The sequence shown here is derived from an EMBL/GenBank/DDBJ whole genome shotgun (WGS) entry which is preliminary data.</text>
</comment>
<proteinExistence type="predicted"/>
<dbReference type="PANTHER" id="PTHR22906">
    <property type="entry name" value="PROPERDIN"/>
    <property type="match status" value="1"/>
</dbReference>
<feature type="coiled-coil region" evidence="6">
    <location>
        <begin position="677"/>
        <end position="704"/>
    </location>
</feature>
<dbReference type="Pfam" id="PF00090">
    <property type="entry name" value="TSP_1"/>
    <property type="match status" value="2"/>
</dbReference>
<keyword evidence="4" id="KW-0677">Repeat</keyword>
<dbReference type="EMBL" id="BMAT01006831">
    <property type="protein sequence ID" value="GFS20651.1"/>
    <property type="molecule type" value="Genomic_DNA"/>
</dbReference>